<protein>
    <submittedName>
        <fullName evidence="1">Uncharacterized protein</fullName>
    </submittedName>
</protein>
<sequence length="10" mass="1098">MVTCLTRSTS</sequence>
<accession>A0A2P2QDC0</accession>
<reference evidence="1" key="1">
    <citation type="submission" date="2018-02" db="EMBL/GenBank/DDBJ databases">
        <title>Rhizophora mucronata_Transcriptome.</title>
        <authorList>
            <person name="Meera S.P."/>
            <person name="Sreeshan A."/>
            <person name="Augustine A."/>
        </authorList>
    </citation>
    <scope>NUCLEOTIDE SEQUENCE</scope>
    <source>
        <tissue evidence="1">Leaf</tissue>
    </source>
</reference>
<dbReference type="EMBL" id="GGEC01084494">
    <property type="protein sequence ID" value="MBX64978.1"/>
    <property type="molecule type" value="Transcribed_RNA"/>
</dbReference>
<evidence type="ECO:0000313" key="1">
    <source>
        <dbReference type="EMBL" id="MBX64978.1"/>
    </source>
</evidence>
<proteinExistence type="predicted"/>
<name>A0A2P2QDC0_RHIMU</name>
<organism evidence="1">
    <name type="scientific">Rhizophora mucronata</name>
    <name type="common">Asiatic mangrove</name>
    <dbReference type="NCBI Taxonomy" id="61149"/>
    <lineage>
        <taxon>Eukaryota</taxon>
        <taxon>Viridiplantae</taxon>
        <taxon>Streptophyta</taxon>
        <taxon>Embryophyta</taxon>
        <taxon>Tracheophyta</taxon>
        <taxon>Spermatophyta</taxon>
        <taxon>Magnoliopsida</taxon>
        <taxon>eudicotyledons</taxon>
        <taxon>Gunneridae</taxon>
        <taxon>Pentapetalae</taxon>
        <taxon>rosids</taxon>
        <taxon>fabids</taxon>
        <taxon>Malpighiales</taxon>
        <taxon>Rhizophoraceae</taxon>
        <taxon>Rhizophora</taxon>
    </lineage>
</organism>